<comment type="subunit">
    <text evidence="13">Homohexamer. Forms a ring that surrounds DNA.</text>
</comment>
<dbReference type="Gene3D" id="3.30.980.40">
    <property type="match status" value="1"/>
</dbReference>
<dbReference type="GO" id="GO:0003677">
    <property type="term" value="F:DNA binding"/>
    <property type="evidence" value="ECO:0007669"/>
    <property type="project" value="UniProtKB-KW"/>
</dbReference>
<dbReference type="GO" id="GO:0005886">
    <property type="term" value="C:plasma membrane"/>
    <property type="evidence" value="ECO:0007669"/>
    <property type="project" value="UniProtKB-SubCell"/>
</dbReference>
<feature type="region of interest" description="Disordered" evidence="14">
    <location>
        <begin position="238"/>
        <end position="261"/>
    </location>
</feature>
<dbReference type="Pfam" id="PF13491">
    <property type="entry name" value="FtsK_4TM"/>
    <property type="match status" value="1"/>
</dbReference>
<dbReference type="InterPro" id="IPR041027">
    <property type="entry name" value="FtsK_alpha"/>
</dbReference>
<organism evidence="17">
    <name type="scientific">freshwater metagenome</name>
    <dbReference type="NCBI Taxonomy" id="449393"/>
    <lineage>
        <taxon>unclassified sequences</taxon>
        <taxon>metagenomes</taxon>
        <taxon>ecological metagenomes</taxon>
    </lineage>
</organism>
<comment type="subcellular location">
    <subcellularLocation>
        <location evidence="1">Cell membrane</location>
        <topology evidence="1">Multi-pass membrane protein</topology>
    </subcellularLocation>
</comment>
<evidence type="ECO:0000259" key="16">
    <source>
        <dbReference type="PROSITE" id="PS50901"/>
    </source>
</evidence>
<dbReference type="PROSITE" id="PS50901">
    <property type="entry name" value="FTSK"/>
    <property type="match status" value="1"/>
</dbReference>
<accession>A0A6J7CX52</accession>
<dbReference type="InterPro" id="IPR018541">
    <property type="entry name" value="Ftsk_gamma"/>
</dbReference>
<dbReference type="CDD" id="cd01127">
    <property type="entry name" value="TrwB_TraG_TraD_VirD4"/>
    <property type="match status" value="1"/>
</dbReference>
<evidence type="ECO:0000256" key="6">
    <source>
        <dbReference type="ARBA" id="ARBA00022741"/>
    </source>
</evidence>
<feature type="compositionally biased region" description="Acidic residues" evidence="14">
    <location>
        <begin position="246"/>
        <end position="260"/>
    </location>
</feature>
<dbReference type="EMBL" id="CAFBLM010000003">
    <property type="protein sequence ID" value="CAB4859533.1"/>
    <property type="molecule type" value="Genomic_DNA"/>
</dbReference>
<evidence type="ECO:0000256" key="10">
    <source>
        <dbReference type="ARBA" id="ARBA00023125"/>
    </source>
</evidence>
<reference evidence="17" key="1">
    <citation type="submission" date="2020-05" db="EMBL/GenBank/DDBJ databases">
        <authorList>
            <person name="Chiriac C."/>
            <person name="Salcher M."/>
            <person name="Ghai R."/>
            <person name="Kavagutti S V."/>
        </authorList>
    </citation>
    <scope>NUCLEOTIDE SEQUENCE</scope>
</reference>
<dbReference type="InterPro" id="IPR002543">
    <property type="entry name" value="FtsK_dom"/>
</dbReference>
<protein>
    <submittedName>
        <fullName evidence="17">Unannotated protein</fullName>
    </submittedName>
</protein>
<evidence type="ECO:0000256" key="11">
    <source>
        <dbReference type="ARBA" id="ARBA00023136"/>
    </source>
</evidence>
<evidence type="ECO:0000256" key="12">
    <source>
        <dbReference type="ARBA" id="ARBA00023306"/>
    </source>
</evidence>
<evidence type="ECO:0000256" key="15">
    <source>
        <dbReference type="SAM" id="Phobius"/>
    </source>
</evidence>
<evidence type="ECO:0000256" key="7">
    <source>
        <dbReference type="ARBA" id="ARBA00022829"/>
    </source>
</evidence>
<evidence type="ECO:0000256" key="5">
    <source>
        <dbReference type="ARBA" id="ARBA00022692"/>
    </source>
</evidence>
<dbReference type="Pfam" id="PF09397">
    <property type="entry name" value="FtsK_gamma"/>
    <property type="match status" value="1"/>
</dbReference>
<proteinExistence type="inferred from homology"/>
<keyword evidence="4" id="KW-0132">Cell division</keyword>
<feature type="transmembrane region" description="Helical" evidence="15">
    <location>
        <begin position="138"/>
        <end position="156"/>
    </location>
</feature>
<feature type="domain" description="FtsK" evidence="16">
    <location>
        <begin position="517"/>
        <end position="717"/>
    </location>
</feature>
<evidence type="ECO:0000256" key="14">
    <source>
        <dbReference type="SAM" id="MobiDB-lite"/>
    </source>
</evidence>
<feature type="transmembrane region" description="Helical" evidence="15">
    <location>
        <begin position="33"/>
        <end position="53"/>
    </location>
</feature>
<feature type="transmembrane region" description="Helical" evidence="15">
    <location>
        <begin position="176"/>
        <end position="208"/>
    </location>
</feature>
<gene>
    <name evidence="17" type="ORF">UFOPK3401_00168</name>
</gene>
<dbReference type="Gene3D" id="3.40.50.300">
    <property type="entry name" value="P-loop containing nucleotide triphosphate hydrolases"/>
    <property type="match status" value="1"/>
</dbReference>
<dbReference type="Pfam" id="PF01580">
    <property type="entry name" value="FtsK_SpoIIIE"/>
    <property type="match status" value="1"/>
</dbReference>
<evidence type="ECO:0000256" key="8">
    <source>
        <dbReference type="ARBA" id="ARBA00022840"/>
    </source>
</evidence>
<evidence type="ECO:0000256" key="3">
    <source>
        <dbReference type="ARBA" id="ARBA00022475"/>
    </source>
</evidence>
<evidence type="ECO:0000256" key="4">
    <source>
        <dbReference type="ARBA" id="ARBA00022618"/>
    </source>
</evidence>
<feature type="region of interest" description="Disordered" evidence="14">
    <location>
        <begin position="1"/>
        <end position="22"/>
    </location>
</feature>
<feature type="region of interest" description="Disordered" evidence="14">
    <location>
        <begin position="371"/>
        <end position="403"/>
    </location>
</feature>
<evidence type="ECO:0000256" key="2">
    <source>
        <dbReference type="ARBA" id="ARBA00006474"/>
    </source>
</evidence>
<dbReference type="SMART" id="SM00382">
    <property type="entry name" value="AAA"/>
    <property type="match status" value="1"/>
</dbReference>
<evidence type="ECO:0000313" key="17">
    <source>
        <dbReference type="EMBL" id="CAB4859533.1"/>
    </source>
</evidence>
<feature type="transmembrane region" description="Helical" evidence="15">
    <location>
        <begin position="110"/>
        <end position="126"/>
    </location>
</feature>
<comment type="similarity">
    <text evidence="2">Belongs to the FtsK/SpoIIIE/SftA family.</text>
</comment>
<keyword evidence="6" id="KW-0547">Nucleotide-binding</keyword>
<dbReference type="InterPro" id="IPR003593">
    <property type="entry name" value="AAA+_ATPase"/>
</dbReference>
<keyword evidence="3" id="KW-1003">Cell membrane</keyword>
<dbReference type="InterPro" id="IPR027417">
    <property type="entry name" value="P-loop_NTPase"/>
</dbReference>
<keyword evidence="9 15" id="KW-1133">Transmembrane helix</keyword>
<evidence type="ECO:0000256" key="13">
    <source>
        <dbReference type="ARBA" id="ARBA00025923"/>
    </source>
</evidence>
<dbReference type="Gene3D" id="1.10.10.10">
    <property type="entry name" value="Winged helix-like DNA-binding domain superfamily/Winged helix DNA-binding domain"/>
    <property type="match status" value="1"/>
</dbReference>
<dbReference type="PANTHER" id="PTHR22683">
    <property type="entry name" value="SPORULATION PROTEIN RELATED"/>
    <property type="match status" value="1"/>
</dbReference>
<keyword evidence="10" id="KW-0238">DNA-binding</keyword>
<keyword evidence="8" id="KW-0067">ATP-binding</keyword>
<sequence>MASRTSPQTRAPQSRSRAASTPTPGLGFRILRAIGRAFTALWLALAHAVGAVLRSFGTSAGELDPDERRDGIGLGIIIGAIALAAAVWGTGSGVISQILDFLVGSATGRLAWLVPIIVFSLGVRIIRHPDESADTGRMAIGATAIFVALLGLTHVISGLPQPVDGSEAVRQGAGYLGFFVSSPVVAAVGTWVASVVFVVIFIFGLLVFTATPVHEVADHGRSLVGFFQSRFGASEDDDVIDLRDSVDEDDEEYDEDDDQAEESRFGAFLRVTGLAGLFARDEDDEFEYEIDPERDRPFDSPIIAGADEQEYEYDEEEEEAEPAGEQFHVSPDHPTIEVSLRDIAQAQADVSAASAVSAAGTAVATTAVPVAKPAPRPKSNKAYRMPPTDFLSKGEPPKERSKANDSIITALSGVLDEFGIDAQVTGFTRGPTVTRYEVELGPAVKVEKVTALQRNISYAVKSADVRIIDVIPGKSAIGIEIPNIDREVVQLGDVIRSKEATSQSHPMMVALGKDIEGHYIVANLAKMPHVLVAGATGAGKSTCINTLITSILMRATPDEVRMVLIDPKRVELNVYEGVPHLITPIITNPKKAAEALQWVVREMDMRYDDLSHFGFRHVDDFNRAVRSGALTLPPGSERELKTYPYLLVIVDELADLMMVAPRDVEDAIVRITQLARAAGIHLVLATQRPSVDVVTGLIKANVPSRLAFATSSSTDSRVILDQQGAEKLVGHGDSLFLPMGASKAMRMQGAYVSESEIDQIVKWTKDQRDPEFREDIAAAASSRQLVDADIGDDIDLLLQAAELVVSLQLGSTSMLQRKLRVGFAKAGRLMDLLESRGVVGPSEGSKPREVLAGPDELMSIMASLRGE</sequence>
<dbReference type="SMART" id="SM00843">
    <property type="entry name" value="Ftsk_gamma"/>
    <property type="match status" value="1"/>
</dbReference>
<dbReference type="InterPro" id="IPR050206">
    <property type="entry name" value="FtsK/SpoIIIE/SftA"/>
</dbReference>
<keyword evidence="12" id="KW-0131">Cell cycle</keyword>
<dbReference type="InterPro" id="IPR036388">
    <property type="entry name" value="WH-like_DNA-bd_sf"/>
</dbReference>
<keyword evidence="11 15" id="KW-0472">Membrane</keyword>
<dbReference type="Pfam" id="PF17854">
    <property type="entry name" value="FtsK_alpha"/>
    <property type="match status" value="1"/>
</dbReference>
<dbReference type="GO" id="GO:0005524">
    <property type="term" value="F:ATP binding"/>
    <property type="evidence" value="ECO:0007669"/>
    <property type="project" value="UniProtKB-KW"/>
</dbReference>
<evidence type="ECO:0000256" key="1">
    <source>
        <dbReference type="ARBA" id="ARBA00004651"/>
    </source>
</evidence>
<keyword evidence="5 15" id="KW-0812">Transmembrane</keyword>
<dbReference type="GO" id="GO:0051301">
    <property type="term" value="P:cell division"/>
    <property type="evidence" value="ECO:0007669"/>
    <property type="project" value="UniProtKB-KW"/>
</dbReference>
<dbReference type="InterPro" id="IPR036390">
    <property type="entry name" value="WH_DNA-bd_sf"/>
</dbReference>
<dbReference type="PANTHER" id="PTHR22683:SF41">
    <property type="entry name" value="DNA TRANSLOCASE FTSK"/>
    <property type="match status" value="1"/>
</dbReference>
<dbReference type="SUPFAM" id="SSF52540">
    <property type="entry name" value="P-loop containing nucleoside triphosphate hydrolases"/>
    <property type="match status" value="1"/>
</dbReference>
<dbReference type="InterPro" id="IPR025199">
    <property type="entry name" value="FtsK_4TM"/>
</dbReference>
<dbReference type="GO" id="GO:0007059">
    <property type="term" value="P:chromosome segregation"/>
    <property type="evidence" value="ECO:0007669"/>
    <property type="project" value="UniProtKB-KW"/>
</dbReference>
<name>A0A6J7CX52_9ZZZZ</name>
<evidence type="ECO:0000256" key="9">
    <source>
        <dbReference type="ARBA" id="ARBA00022989"/>
    </source>
</evidence>
<feature type="transmembrane region" description="Helical" evidence="15">
    <location>
        <begin position="74"/>
        <end position="98"/>
    </location>
</feature>
<dbReference type="AlphaFoldDB" id="A0A6J7CX52"/>
<keyword evidence="7" id="KW-0159">Chromosome partition</keyword>
<dbReference type="SUPFAM" id="SSF46785">
    <property type="entry name" value="Winged helix' DNA-binding domain"/>
    <property type="match status" value="1"/>
</dbReference>